<keyword evidence="2" id="KW-1185">Reference proteome</keyword>
<comment type="caution">
    <text evidence="1">The sequence shown here is derived from an EMBL/GenBank/DDBJ whole genome shotgun (WGS) entry which is preliminary data.</text>
</comment>
<dbReference type="EMBL" id="JAPFFF010000031">
    <property type="protein sequence ID" value="KAK8845099.1"/>
    <property type="molecule type" value="Genomic_DNA"/>
</dbReference>
<dbReference type="Proteomes" id="UP001470230">
    <property type="component" value="Unassembled WGS sequence"/>
</dbReference>
<proteinExistence type="predicted"/>
<protein>
    <submittedName>
        <fullName evidence="1">Uncharacterized protein</fullName>
    </submittedName>
</protein>
<evidence type="ECO:0000313" key="2">
    <source>
        <dbReference type="Proteomes" id="UP001470230"/>
    </source>
</evidence>
<reference evidence="1 2" key="1">
    <citation type="submission" date="2024-04" db="EMBL/GenBank/DDBJ databases">
        <title>Tritrichomonas musculus Genome.</title>
        <authorList>
            <person name="Alves-Ferreira E."/>
            <person name="Grigg M."/>
            <person name="Lorenzi H."/>
            <person name="Galac M."/>
        </authorList>
    </citation>
    <scope>NUCLEOTIDE SEQUENCE [LARGE SCALE GENOMIC DNA]</scope>
    <source>
        <strain evidence="1 2">EAF2021</strain>
    </source>
</reference>
<name>A0ABR2HDJ4_9EUKA</name>
<gene>
    <name evidence="1" type="ORF">M9Y10_021278</name>
</gene>
<organism evidence="1 2">
    <name type="scientific">Tritrichomonas musculus</name>
    <dbReference type="NCBI Taxonomy" id="1915356"/>
    <lineage>
        <taxon>Eukaryota</taxon>
        <taxon>Metamonada</taxon>
        <taxon>Parabasalia</taxon>
        <taxon>Tritrichomonadida</taxon>
        <taxon>Tritrichomonadidae</taxon>
        <taxon>Tritrichomonas</taxon>
    </lineage>
</organism>
<accession>A0ABR2HDJ4</accession>
<evidence type="ECO:0000313" key="1">
    <source>
        <dbReference type="EMBL" id="KAK8845099.1"/>
    </source>
</evidence>
<sequence length="129" mass="15272">MPRKKIQNRVKKIIINIGDDKAVFDLDPNEEFEKPKKIREQMILSLKLKIKNQYPVNKSYNKVSPNSQYCIQKQNILFKELDRSDNIMNFQPILHQTKTEENNNISELPLSISSVLDEISSEEWMNLFF</sequence>